<proteinExistence type="inferred from homology"/>
<dbReference type="EMBL" id="AP025730">
    <property type="protein sequence ID" value="BDI08143.1"/>
    <property type="molecule type" value="Genomic_DNA"/>
</dbReference>
<organism evidence="6 7">
    <name type="scientific">Sphaerotilus microaerophilus</name>
    <dbReference type="NCBI Taxonomy" id="2914710"/>
    <lineage>
        <taxon>Bacteria</taxon>
        <taxon>Pseudomonadati</taxon>
        <taxon>Pseudomonadota</taxon>
        <taxon>Betaproteobacteria</taxon>
        <taxon>Burkholderiales</taxon>
        <taxon>Sphaerotilaceae</taxon>
        <taxon>Sphaerotilus</taxon>
    </lineage>
</organism>
<dbReference type="InterPro" id="IPR023353">
    <property type="entry name" value="LemA-like_dom_sf"/>
</dbReference>
<dbReference type="InterPro" id="IPR007156">
    <property type="entry name" value="MamQ_LemA"/>
</dbReference>
<keyword evidence="3" id="KW-0812">Transmembrane</keyword>
<protein>
    <recommendedName>
        <fullName evidence="8">LemA family protein</fullName>
    </recommendedName>
</protein>
<dbReference type="SUPFAM" id="SSF140478">
    <property type="entry name" value="LemA-like"/>
    <property type="match status" value="1"/>
</dbReference>
<keyword evidence="7" id="KW-1185">Reference proteome</keyword>
<dbReference type="Gene3D" id="1.20.1440.20">
    <property type="entry name" value="LemA-like domain"/>
    <property type="match status" value="1"/>
</dbReference>
<dbReference type="Pfam" id="PF04011">
    <property type="entry name" value="LemA"/>
    <property type="match status" value="1"/>
</dbReference>
<sequence length="186" mass="19995">MQIAIAALVAVLVFWLLGAHNRLVRLRQAARSAFAPLVSQLRQRHAVARALADASRGLLGAEATLADELVSAAQAAGEVSDQLQSRPLRGRGLLQLGEAEDALGHQLDRLGLALQDLTSGEGPMPAVSELLRQRDRLQQQIAVSREVYHRAAQDYNAALAVFPTTVAAALLRFHAVPEVPVGPLRR</sequence>
<keyword evidence="5" id="KW-0472">Membrane</keyword>
<keyword evidence="4" id="KW-1133">Transmembrane helix</keyword>
<evidence type="ECO:0000256" key="3">
    <source>
        <dbReference type="ARBA" id="ARBA00022692"/>
    </source>
</evidence>
<evidence type="ECO:0000313" key="6">
    <source>
        <dbReference type="EMBL" id="BDI08143.1"/>
    </source>
</evidence>
<evidence type="ECO:0000256" key="4">
    <source>
        <dbReference type="ARBA" id="ARBA00022989"/>
    </source>
</evidence>
<evidence type="ECO:0000256" key="5">
    <source>
        <dbReference type="ARBA" id="ARBA00023136"/>
    </source>
</evidence>
<evidence type="ECO:0000313" key="7">
    <source>
        <dbReference type="Proteomes" id="UP001057498"/>
    </source>
</evidence>
<reference evidence="6" key="1">
    <citation type="submission" date="2022-04" db="EMBL/GenBank/DDBJ databases">
        <title>Whole genome sequence of Sphaerotilus sp. FB-5.</title>
        <authorList>
            <person name="Takeda M."/>
            <person name="Narihara S."/>
            <person name="Akimoto M."/>
            <person name="Akimoto R."/>
            <person name="Nishiyashiki S."/>
            <person name="Murakami T."/>
        </authorList>
    </citation>
    <scope>NUCLEOTIDE SEQUENCE</scope>
    <source>
        <strain evidence="6">FB-5</strain>
    </source>
</reference>
<comment type="similarity">
    <text evidence="2">Belongs to the LemA family.</text>
</comment>
<evidence type="ECO:0000256" key="1">
    <source>
        <dbReference type="ARBA" id="ARBA00004167"/>
    </source>
</evidence>
<evidence type="ECO:0008006" key="8">
    <source>
        <dbReference type="Google" id="ProtNLM"/>
    </source>
</evidence>
<evidence type="ECO:0000256" key="2">
    <source>
        <dbReference type="ARBA" id="ARBA00008854"/>
    </source>
</evidence>
<dbReference type="PANTHER" id="PTHR34478">
    <property type="entry name" value="PROTEIN LEMA"/>
    <property type="match status" value="1"/>
</dbReference>
<accession>A0ABN6PVL7</accession>
<dbReference type="PANTHER" id="PTHR34478:SF1">
    <property type="entry name" value="PROTEIN LEMA"/>
    <property type="match status" value="1"/>
</dbReference>
<name>A0ABN6PVL7_9BURK</name>
<gene>
    <name evidence="6" type="ORF">CATMQ487_51130</name>
</gene>
<dbReference type="Proteomes" id="UP001057498">
    <property type="component" value="Chromosome"/>
</dbReference>
<comment type="subcellular location">
    <subcellularLocation>
        <location evidence="1">Membrane</location>
        <topology evidence="1">Single-pass membrane protein</topology>
    </subcellularLocation>
</comment>